<evidence type="ECO:0000313" key="2">
    <source>
        <dbReference type="Ensembl" id="ENSHHUP00000064284.1"/>
    </source>
</evidence>
<reference evidence="2" key="3">
    <citation type="submission" date="2025-09" db="UniProtKB">
        <authorList>
            <consortium name="Ensembl"/>
        </authorList>
    </citation>
    <scope>IDENTIFICATION</scope>
</reference>
<reference evidence="3" key="1">
    <citation type="submission" date="2018-06" db="EMBL/GenBank/DDBJ databases">
        <title>Genome assembly of Danube salmon.</title>
        <authorList>
            <person name="Macqueen D.J."/>
            <person name="Gundappa M.K."/>
        </authorList>
    </citation>
    <scope>NUCLEOTIDE SEQUENCE [LARGE SCALE GENOMIC DNA]</scope>
</reference>
<dbReference type="Proteomes" id="UP000314982">
    <property type="component" value="Unassembled WGS sequence"/>
</dbReference>
<organism evidence="2 3">
    <name type="scientific">Hucho hucho</name>
    <name type="common">huchen</name>
    <dbReference type="NCBI Taxonomy" id="62062"/>
    <lineage>
        <taxon>Eukaryota</taxon>
        <taxon>Metazoa</taxon>
        <taxon>Chordata</taxon>
        <taxon>Craniata</taxon>
        <taxon>Vertebrata</taxon>
        <taxon>Euteleostomi</taxon>
        <taxon>Actinopterygii</taxon>
        <taxon>Neopterygii</taxon>
        <taxon>Teleostei</taxon>
        <taxon>Protacanthopterygii</taxon>
        <taxon>Salmoniformes</taxon>
        <taxon>Salmonidae</taxon>
        <taxon>Salmoninae</taxon>
        <taxon>Hucho</taxon>
    </lineage>
</organism>
<dbReference type="Pfam" id="PF25036">
    <property type="entry name" value="VPS13_VAB"/>
    <property type="match status" value="1"/>
</dbReference>
<evidence type="ECO:0000313" key="3">
    <source>
        <dbReference type="Proteomes" id="UP000314982"/>
    </source>
</evidence>
<reference evidence="2" key="2">
    <citation type="submission" date="2025-08" db="UniProtKB">
        <authorList>
            <consortium name="Ensembl"/>
        </authorList>
    </citation>
    <scope>IDENTIFICATION</scope>
</reference>
<name>A0A4W5PUU4_9TELE</name>
<dbReference type="Ensembl" id="ENSHHUT00000066459.1">
    <property type="protein sequence ID" value="ENSHHUP00000064284.1"/>
    <property type="gene ID" value="ENSHHUG00000037940.1"/>
</dbReference>
<feature type="domain" description="Vacuolar protein sorting-associated protein 13 VPS13 adaptor binding" evidence="1">
    <location>
        <begin position="20"/>
        <end position="86"/>
    </location>
</feature>
<dbReference type="STRING" id="62062.ENSHHUP00000064284"/>
<keyword evidence="3" id="KW-1185">Reference proteome</keyword>
<dbReference type="InterPro" id="IPR009543">
    <property type="entry name" value="VPS13_VAB"/>
</dbReference>
<proteinExistence type="predicted"/>
<protein>
    <recommendedName>
        <fullName evidence="1">Vacuolar protein sorting-associated protein 13 VPS13 adaptor binding domain-containing protein</fullName>
    </recommendedName>
</protein>
<accession>A0A4W5PUU4</accession>
<dbReference type="AlphaFoldDB" id="A0A4W5PUU4"/>
<sequence>DLEYSGSGTSARGKLSALQRQESCLFNLSIVPTGYSEISNIAVDKPGRRLYNVRDPVLQENVSVLLQIDASEGNKVITVRSPLQVSKSLSSITHSLWSCPPSLTLYG</sequence>
<evidence type="ECO:0000259" key="1">
    <source>
        <dbReference type="Pfam" id="PF25036"/>
    </source>
</evidence>